<dbReference type="AlphaFoldDB" id="A0AAI9K6Z0"/>
<evidence type="ECO:0000313" key="4">
    <source>
        <dbReference type="EMBL" id="GFO94691.1"/>
    </source>
</evidence>
<feature type="transmembrane region" description="Helical" evidence="3">
    <location>
        <begin position="118"/>
        <end position="135"/>
    </location>
</feature>
<comment type="caution">
    <text evidence="4">The sequence shown here is derived from an EMBL/GenBank/DDBJ whole genome shotgun (WGS) entry which is preliminary data.</text>
</comment>
<feature type="transmembrane region" description="Helical" evidence="3">
    <location>
        <begin position="34"/>
        <end position="52"/>
    </location>
</feature>
<dbReference type="EMBL" id="BLYL01000009">
    <property type="protein sequence ID" value="GFO94691.1"/>
    <property type="molecule type" value="Genomic_DNA"/>
</dbReference>
<sequence>MKKAFTTVELVMMAMFTAILCASAYLSIPTPLPNAAHITLLNFMIILIALVFELRDSTIIIALWMIMGAIGVPVFIGGGAGLGYLFGVFGGYTFSFIIASIVVGLIKGKKYKRLKYTIVAIIGVVIIDIVGMIWWKFNGNLTWKVAFLSGFVAFIPLDLVKAVIAAQLVPLFKRLLPEKDDKEANEQAKEA</sequence>
<feature type="transmembrane region" description="Helical" evidence="3">
    <location>
        <begin position="59"/>
        <end position="76"/>
    </location>
</feature>
<keyword evidence="3" id="KW-0812">Transmembrane</keyword>
<keyword evidence="3" id="KW-1133">Transmembrane helix</keyword>
<feature type="transmembrane region" description="Helical" evidence="3">
    <location>
        <begin position="82"/>
        <end position="106"/>
    </location>
</feature>
<dbReference type="PANTHER" id="PTHR34295">
    <property type="entry name" value="BIOTIN TRANSPORTER BIOY"/>
    <property type="match status" value="1"/>
</dbReference>
<dbReference type="RefSeq" id="WP_015534320.1">
    <property type="nucleotide sequence ID" value="NZ_BLYL01000009.1"/>
</dbReference>
<organism evidence="4 5">
    <name type="scientific">Coprococcus eutactus</name>
    <dbReference type="NCBI Taxonomy" id="33043"/>
    <lineage>
        <taxon>Bacteria</taxon>
        <taxon>Bacillati</taxon>
        <taxon>Bacillota</taxon>
        <taxon>Clostridia</taxon>
        <taxon>Lachnospirales</taxon>
        <taxon>Lachnospiraceae</taxon>
        <taxon>Coprococcus</taxon>
    </lineage>
</organism>
<evidence type="ECO:0000256" key="3">
    <source>
        <dbReference type="SAM" id="Phobius"/>
    </source>
</evidence>
<keyword evidence="2" id="KW-1003">Cell membrane</keyword>
<evidence type="ECO:0000313" key="5">
    <source>
        <dbReference type="Proteomes" id="UP000660047"/>
    </source>
</evidence>
<evidence type="ECO:0000256" key="2">
    <source>
        <dbReference type="PIRNR" id="PIRNR016661"/>
    </source>
</evidence>
<gene>
    <name evidence="4" type="ORF">COEU31_17370</name>
</gene>
<proteinExistence type="inferred from homology"/>
<protein>
    <recommendedName>
        <fullName evidence="2">Biotin transporter</fullName>
    </recommendedName>
</protein>
<dbReference type="PANTHER" id="PTHR34295:SF1">
    <property type="entry name" value="BIOTIN TRANSPORTER BIOY"/>
    <property type="match status" value="1"/>
</dbReference>
<evidence type="ECO:0000256" key="1">
    <source>
        <dbReference type="ARBA" id="ARBA00010692"/>
    </source>
</evidence>
<dbReference type="PIRSF" id="PIRSF016661">
    <property type="entry name" value="BioY"/>
    <property type="match status" value="1"/>
</dbReference>
<keyword evidence="2 3" id="KW-0472">Membrane</keyword>
<name>A0AAI9K6Z0_9FIRM</name>
<reference evidence="4" key="1">
    <citation type="submission" date="2020-06" db="EMBL/GenBank/DDBJ databases">
        <title>Characterization of fructooligosaccharide metabolism and fructooligosaccharide-degrading enzymes in human commensal butyrate producers.</title>
        <authorList>
            <person name="Tanno H."/>
            <person name="Fujii T."/>
            <person name="Hirano K."/>
            <person name="Maeno S."/>
            <person name="Tonozuka T."/>
            <person name="Sakamoto M."/>
            <person name="Ohkuma M."/>
            <person name="Tochio T."/>
            <person name="Endo A."/>
        </authorList>
    </citation>
    <scope>NUCLEOTIDE SEQUENCE</scope>
    <source>
        <strain evidence="4">JCM 31265</strain>
    </source>
</reference>
<accession>A0AAI9K6Z0</accession>
<dbReference type="Pfam" id="PF02632">
    <property type="entry name" value="BioY"/>
    <property type="match status" value="1"/>
</dbReference>
<dbReference type="Gene3D" id="1.10.1760.20">
    <property type="match status" value="1"/>
</dbReference>
<keyword evidence="2" id="KW-0813">Transport</keyword>
<comment type="subcellular location">
    <subcellularLocation>
        <location evidence="2">Cell membrane</location>
        <topology evidence="2">Multi-pass membrane protein</topology>
    </subcellularLocation>
</comment>
<comment type="similarity">
    <text evidence="1 2">Belongs to the BioY family.</text>
</comment>
<feature type="transmembrane region" description="Helical" evidence="3">
    <location>
        <begin position="7"/>
        <end position="28"/>
    </location>
</feature>
<dbReference type="GO" id="GO:0005886">
    <property type="term" value="C:plasma membrane"/>
    <property type="evidence" value="ECO:0007669"/>
    <property type="project" value="UniProtKB-SubCell"/>
</dbReference>
<dbReference type="InterPro" id="IPR003784">
    <property type="entry name" value="BioY"/>
</dbReference>
<dbReference type="Proteomes" id="UP000660047">
    <property type="component" value="Unassembled WGS sequence"/>
</dbReference>
<dbReference type="GO" id="GO:0015225">
    <property type="term" value="F:biotin transmembrane transporter activity"/>
    <property type="evidence" value="ECO:0007669"/>
    <property type="project" value="UniProtKB-UniRule"/>
</dbReference>
<feature type="transmembrane region" description="Helical" evidence="3">
    <location>
        <begin position="147"/>
        <end position="172"/>
    </location>
</feature>